<dbReference type="EMBL" id="SSOP01000228">
    <property type="protein sequence ID" value="KAB5589800.1"/>
    <property type="molecule type" value="Genomic_DNA"/>
</dbReference>
<keyword evidence="6" id="KW-0808">Transferase</keyword>
<keyword evidence="10" id="KW-0520">NAD</keyword>
<evidence type="ECO:0000256" key="8">
    <source>
        <dbReference type="ARBA" id="ARBA00022857"/>
    </source>
</evidence>
<dbReference type="OrthoDB" id="272303at2759"/>
<feature type="domain" description="Maltose/galactoside acetyltransferase" evidence="19">
    <location>
        <begin position="529"/>
        <end position="580"/>
    </location>
</feature>
<dbReference type="EC" id="1.3.1.88" evidence="12"/>
<dbReference type="PANTHER" id="PTHR11082">
    <property type="entry name" value="TRNA-DIHYDROURIDINE SYNTHASE"/>
    <property type="match status" value="1"/>
</dbReference>
<keyword evidence="5" id="KW-0507">mRNA processing</keyword>
<protein>
    <recommendedName>
        <fullName evidence="12">tRNA-dihydrouridine(16/17) synthase [NAD(P)(+)]</fullName>
        <ecNumber evidence="12">1.3.1.88</ecNumber>
    </recommendedName>
</protein>
<dbReference type="InterPro" id="IPR018517">
    <property type="entry name" value="tRNA_hU_synthase_CS"/>
</dbReference>
<dbReference type="PROSITE" id="PS00101">
    <property type="entry name" value="HEXAPEP_TRANSFERASES"/>
    <property type="match status" value="1"/>
</dbReference>
<dbReference type="SUPFAM" id="SSF51161">
    <property type="entry name" value="Trimeric LpxA-like enzymes"/>
    <property type="match status" value="1"/>
</dbReference>
<dbReference type="GO" id="GO:0016407">
    <property type="term" value="F:acetyltransferase activity"/>
    <property type="evidence" value="ECO:0007669"/>
    <property type="project" value="InterPro"/>
</dbReference>
<dbReference type="Gene3D" id="2.160.10.10">
    <property type="entry name" value="Hexapeptide repeat proteins"/>
    <property type="match status" value="1"/>
</dbReference>
<evidence type="ECO:0000256" key="9">
    <source>
        <dbReference type="ARBA" id="ARBA00023002"/>
    </source>
</evidence>
<dbReference type="Gene3D" id="3.20.20.70">
    <property type="entry name" value="Aldolase class I"/>
    <property type="match status" value="1"/>
</dbReference>
<comment type="catalytic activity">
    <reaction evidence="15">
        <text>a 5,6-dihydrouridine in mRNA + NAD(+) = a uridine in mRNA + NADH + H(+)</text>
        <dbReference type="Rhea" id="RHEA:69851"/>
        <dbReference type="Rhea" id="RHEA-COMP:14658"/>
        <dbReference type="Rhea" id="RHEA-COMP:17789"/>
        <dbReference type="ChEBI" id="CHEBI:15378"/>
        <dbReference type="ChEBI" id="CHEBI:57540"/>
        <dbReference type="ChEBI" id="CHEBI:57945"/>
        <dbReference type="ChEBI" id="CHEBI:65315"/>
        <dbReference type="ChEBI" id="CHEBI:74443"/>
    </reaction>
    <physiologicalReaction direction="right-to-left" evidence="15">
        <dbReference type="Rhea" id="RHEA:69853"/>
    </physiologicalReaction>
</comment>
<evidence type="ECO:0000256" key="3">
    <source>
        <dbReference type="ARBA" id="ARBA00022630"/>
    </source>
</evidence>
<proteinExistence type="inferred from homology"/>
<comment type="cofactor">
    <cofactor evidence="1">
        <name>FMN</name>
        <dbReference type="ChEBI" id="CHEBI:58210"/>
    </cofactor>
</comment>
<keyword evidence="4" id="KW-0288">FMN</keyword>
<dbReference type="GO" id="GO:0017150">
    <property type="term" value="F:tRNA dihydrouridine synthase activity"/>
    <property type="evidence" value="ECO:0007669"/>
    <property type="project" value="InterPro"/>
</dbReference>
<dbReference type="InterPro" id="IPR001451">
    <property type="entry name" value="Hexapep"/>
</dbReference>
<comment type="similarity">
    <text evidence="11">Belongs to the Dus family. Dus1 subfamily.</text>
</comment>
<dbReference type="SUPFAM" id="SSF51395">
    <property type="entry name" value="FMN-linked oxidoreductases"/>
    <property type="match status" value="1"/>
</dbReference>
<comment type="similarity">
    <text evidence="2">Belongs to the transferase hexapeptide repeat family.</text>
</comment>
<accession>A0A5N5QDF6</accession>
<sequence>MSAITESTAGAKLGGYEFYHRILKSPKYVVAPMVDQSELAWRILSRRYDAQLAYTPMINTKMFAGNHRRGYQDLNFNIPLGEEGGERDRPLIVQFCGNDPQKLLDSALVVQDHCDAVDINFGCPQDIAKKGYYGSYLQDDWDLVYKLINILHTNLKVPVTAKFRIFSDVNKTIEYAKMMERAGAQIVTCHGRTREQRGTNTGLADWRQIAAVKRALKIPVFANGNILYPDDVRACLEATGADGVMSAEANLYNPAIFAGLPSDSNLTSGPREHTDLALEYLEIVKELKTDTAPSAVKGHLFKLLRPALGRETDLRNQIGKVNPKGNGKGKGYREKRGWVDEYIVIVKELRDRMERDKAITSTVEEKSQNPLPIPHWFAQPYVRPPPQSAPFDPEKWDKKKPIIGNLAANIPAAEPLPCKDCPTEDIAKLDKAEAEIALEELPTSGAKRAATPTAVLDPEAKRPRLDLVDFAPASSREYLYARRVPPSQEGSMPALSREVNIKGSCIHCPTSSTPFLTTMSTSEIDRTELENMIAGKPYSAGDPHIQQVATAQRKKVEEINAEKDEEKREKLIKSFLKCKEDANVAIVMPFFCEYGFNITLEGDVFMGTGCTILDVFTIGERTLIGPNVQIYTPVHPLKPEERNGVQGKEWAKPIKIGKDCWIGGAAIICPGVTIGDGSTVGAGSVVTKDVEPRCLVAGNPARLIKRID</sequence>
<dbReference type="PROSITE" id="PS01136">
    <property type="entry name" value="UPF0034"/>
    <property type="match status" value="1"/>
</dbReference>
<comment type="catalytic activity">
    <reaction evidence="17">
        <text>a 5,6-dihydrouridine in mRNA + NADP(+) = a uridine in mRNA + NADPH + H(+)</text>
        <dbReference type="Rhea" id="RHEA:69855"/>
        <dbReference type="Rhea" id="RHEA-COMP:14658"/>
        <dbReference type="Rhea" id="RHEA-COMP:17789"/>
        <dbReference type="ChEBI" id="CHEBI:15378"/>
        <dbReference type="ChEBI" id="CHEBI:57783"/>
        <dbReference type="ChEBI" id="CHEBI:58349"/>
        <dbReference type="ChEBI" id="CHEBI:65315"/>
        <dbReference type="ChEBI" id="CHEBI:74443"/>
    </reaction>
    <physiologicalReaction direction="right-to-left" evidence="17">
        <dbReference type="Rhea" id="RHEA:69857"/>
    </physiologicalReaction>
</comment>
<dbReference type="InterPro" id="IPR024688">
    <property type="entry name" value="Mac_dom"/>
</dbReference>
<evidence type="ECO:0000256" key="15">
    <source>
        <dbReference type="ARBA" id="ARBA00048342"/>
    </source>
</evidence>
<keyword evidence="7" id="KW-0819">tRNA processing</keyword>
<dbReference type="AlphaFoldDB" id="A0A5N5QDF6"/>
<gene>
    <name evidence="20" type="ORF">CTheo_6761</name>
</gene>
<comment type="catalytic activity">
    <reaction evidence="18">
        <text>5,6-dihydrouridine(17) in tRNA + NADP(+) = uridine(17) in tRNA + NADPH + H(+)</text>
        <dbReference type="Rhea" id="RHEA:53368"/>
        <dbReference type="Rhea" id="RHEA-COMP:13541"/>
        <dbReference type="Rhea" id="RHEA-COMP:13542"/>
        <dbReference type="ChEBI" id="CHEBI:15378"/>
        <dbReference type="ChEBI" id="CHEBI:57783"/>
        <dbReference type="ChEBI" id="CHEBI:58349"/>
        <dbReference type="ChEBI" id="CHEBI:65315"/>
        <dbReference type="ChEBI" id="CHEBI:74443"/>
        <dbReference type="EC" id="1.3.1.88"/>
    </reaction>
    <physiologicalReaction direction="right-to-left" evidence="18">
        <dbReference type="Rhea" id="RHEA:53370"/>
    </physiologicalReaction>
</comment>
<dbReference type="Pfam" id="PF01207">
    <property type="entry name" value="Dus"/>
    <property type="match status" value="1"/>
</dbReference>
<dbReference type="SMART" id="SM01266">
    <property type="entry name" value="Mac"/>
    <property type="match status" value="1"/>
</dbReference>
<evidence type="ECO:0000256" key="10">
    <source>
        <dbReference type="ARBA" id="ARBA00023027"/>
    </source>
</evidence>
<evidence type="ECO:0000256" key="4">
    <source>
        <dbReference type="ARBA" id="ARBA00022643"/>
    </source>
</evidence>
<evidence type="ECO:0000256" key="2">
    <source>
        <dbReference type="ARBA" id="ARBA00007274"/>
    </source>
</evidence>
<dbReference type="CDD" id="cd03357">
    <property type="entry name" value="LbH_MAT_GAT"/>
    <property type="match status" value="1"/>
</dbReference>
<keyword evidence="21" id="KW-1185">Reference proteome</keyword>
<evidence type="ECO:0000256" key="18">
    <source>
        <dbReference type="ARBA" id="ARBA00049467"/>
    </source>
</evidence>
<evidence type="ECO:0000256" key="11">
    <source>
        <dbReference type="ARBA" id="ARBA00038313"/>
    </source>
</evidence>
<evidence type="ECO:0000256" key="6">
    <source>
        <dbReference type="ARBA" id="ARBA00022679"/>
    </source>
</evidence>
<name>A0A5N5QDF6_9AGAM</name>
<evidence type="ECO:0000256" key="13">
    <source>
        <dbReference type="ARBA" id="ARBA00047287"/>
    </source>
</evidence>
<evidence type="ECO:0000256" key="14">
    <source>
        <dbReference type="ARBA" id="ARBA00047652"/>
    </source>
</evidence>
<dbReference type="InterPro" id="IPR013785">
    <property type="entry name" value="Aldolase_TIM"/>
</dbReference>
<evidence type="ECO:0000256" key="7">
    <source>
        <dbReference type="ARBA" id="ARBA00022694"/>
    </source>
</evidence>
<evidence type="ECO:0000313" key="20">
    <source>
        <dbReference type="EMBL" id="KAB5589800.1"/>
    </source>
</evidence>
<evidence type="ECO:0000256" key="16">
    <source>
        <dbReference type="ARBA" id="ARBA00048934"/>
    </source>
</evidence>
<evidence type="ECO:0000259" key="19">
    <source>
        <dbReference type="SMART" id="SM01266"/>
    </source>
</evidence>
<evidence type="ECO:0000256" key="17">
    <source>
        <dbReference type="ARBA" id="ARBA00049447"/>
    </source>
</evidence>
<dbReference type="InterPro" id="IPR018357">
    <property type="entry name" value="Hexapep_transf_CS"/>
</dbReference>
<dbReference type="GO" id="GO:0050660">
    <property type="term" value="F:flavin adenine dinucleotide binding"/>
    <property type="evidence" value="ECO:0007669"/>
    <property type="project" value="InterPro"/>
</dbReference>
<reference evidence="20 21" key="1">
    <citation type="journal article" date="2019" name="Fungal Biol. Biotechnol.">
        <title>Draft genome sequence of fastidious pathogen Ceratobasidium theobromae, which causes vascular-streak dieback in Theobroma cacao.</title>
        <authorList>
            <person name="Ali S.S."/>
            <person name="Asman A."/>
            <person name="Shao J."/>
            <person name="Firmansyah A.P."/>
            <person name="Susilo A.W."/>
            <person name="Rosmana A."/>
            <person name="McMahon P."/>
            <person name="Junaid M."/>
            <person name="Guest D."/>
            <person name="Kheng T.Y."/>
            <person name="Meinhardt L.W."/>
            <person name="Bailey B.A."/>
        </authorList>
    </citation>
    <scope>NUCLEOTIDE SEQUENCE [LARGE SCALE GENOMIC DNA]</scope>
    <source>
        <strain evidence="20 21">CT2</strain>
    </source>
</reference>
<evidence type="ECO:0000256" key="12">
    <source>
        <dbReference type="ARBA" id="ARBA00038890"/>
    </source>
</evidence>
<dbReference type="Proteomes" id="UP000383932">
    <property type="component" value="Unassembled WGS sequence"/>
</dbReference>
<comment type="catalytic activity">
    <reaction evidence="16">
        <text>5,6-dihydrouridine(16) in tRNA + NAD(+) = uridine(16) in tRNA + NADH + H(+)</text>
        <dbReference type="Rhea" id="RHEA:53380"/>
        <dbReference type="Rhea" id="RHEA-COMP:13543"/>
        <dbReference type="Rhea" id="RHEA-COMP:13544"/>
        <dbReference type="ChEBI" id="CHEBI:15378"/>
        <dbReference type="ChEBI" id="CHEBI:57540"/>
        <dbReference type="ChEBI" id="CHEBI:57945"/>
        <dbReference type="ChEBI" id="CHEBI:65315"/>
        <dbReference type="ChEBI" id="CHEBI:74443"/>
        <dbReference type="EC" id="1.3.1.88"/>
    </reaction>
    <physiologicalReaction direction="right-to-left" evidence="16">
        <dbReference type="Rhea" id="RHEA:53382"/>
    </physiologicalReaction>
</comment>
<keyword evidence="9" id="KW-0560">Oxidoreductase</keyword>
<evidence type="ECO:0000256" key="5">
    <source>
        <dbReference type="ARBA" id="ARBA00022664"/>
    </source>
</evidence>
<comment type="catalytic activity">
    <reaction evidence="14">
        <text>5,6-dihydrouridine(16) in tRNA + NADP(+) = uridine(16) in tRNA + NADPH + H(+)</text>
        <dbReference type="Rhea" id="RHEA:53376"/>
        <dbReference type="Rhea" id="RHEA-COMP:13543"/>
        <dbReference type="Rhea" id="RHEA-COMP:13544"/>
        <dbReference type="ChEBI" id="CHEBI:15378"/>
        <dbReference type="ChEBI" id="CHEBI:57783"/>
        <dbReference type="ChEBI" id="CHEBI:58349"/>
        <dbReference type="ChEBI" id="CHEBI:65315"/>
        <dbReference type="ChEBI" id="CHEBI:74443"/>
        <dbReference type="EC" id="1.3.1.88"/>
    </reaction>
    <physiologicalReaction direction="right-to-left" evidence="14">
        <dbReference type="Rhea" id="RHEA:53378"/>
    </physiologicalReaction>
</comment>
<dbReference type="GO" id="GO:0006397">
    <property type="term" value="P:mRNA processing"/>
    <property type="evidence" value="ECO:0007669"/>
    <property type="project" value="UniProtKB-KW"/>
</dbReference>
<dbReference type="CDD" id="cd02801">
    <property type="entry name" value="DUS_like_FMN"/>
    <property type="match status" value="1"/>
</dbReference>
<organism evidence="20 21">
    <name type="scientific">Ceratobasidium theobromae</name>
    <dbReference type="NCBI Taxonomy" id="1582974"/>
    <lineage>
        <taxon>Eukaryota</taxon>
        <taxon>Fungi</taxon>
        <taxon>Dikarya</taxon>
        <taxon>Basidiomycota</taxon>
        <taxon>Agaricomycotina</taxon>
        <taxon>Agaricomycetes</taxon>
        <taxon>Cantharellales</taxon>
        <taxon>Ceratobasidiaceae</taxon>
        <taxon>Ceratobasidium</taxon>
    </lineage>
</organism>
<dbReference type="PANTHER" id="PTHR11082:SF5">
    <property type="entry name" value="TRNA-DIHYDROURIDINE(16_17) SYNTHASE [NAD(P)(+)]-LIKE"/>
    <property type="match status" value="1"/>
</dbReference>
<comment type="catalytic activity">
    <reaction evidence="13">
        <text>5,6-dihydrouridine(17) in tRNA + NAD(+) = uridine(17) in tRNA + NADH + H(+)</text>
        <dbReference type="Rhea" id="RHEA:53372"/>
        <dbReference type="Rhea" id="RHEA-COMP:13541"/>
        <dbReference type="Rhea" id="RHEA-COMP:13542"/>
        <dbReference type="ChEBI" id="CHEBI:15378"/>
        <dbReference type="ChEBI" id="CHEBI:57540"/>
        <dbReference type="ChEBI" id="CHEBI:57945"/>
        <dbReference type="ChEBI" id="CHEBI:65315"/>
        <dbReference type="ChEBI" id="CHEBI:74443"/>
        <dbReference type="EC" id="1.3.1.88"/>
    </reaction>
    <physiologicalReaction direction="right-to-left" evidence="13">
        <dbReference type="Rhea" id="RHEA:53374"/>
    </physiologicalReaction>
</comment>
<keyword evidence="3" id="KW-0285">Flavoprotein</keyword>
<dbReference type="Pfam" id="PF14602">
    <property type="entry name" value="Hexapep_2"/>
    <property type="match status" value="1"/>
</dbReference>
<evidence type="ECO:0000313" key="21">
    <source>
        <dbReference type="Proteomes" id="UP000383932"/>
    </source>
</evidence>
<comment type="caution">
    <text evidence="20">The sequence shown here is derived from an EMBL/GenBank/DDBJ whole genome shotgun (WGS) entry which is preliminary data.</text>
</comment>
<evidence type="ECO:0000256" key="1">
    <source>
        <dbReference type="ARBA" id="ARBA00001917"/>
    </source>
</evidence>
<dbReference type="Pfam" id="PF12464">
    <property type="entry name" value="Mac"/>
    <property type="match status" value="1"/>
</dbReference>
<keyword evidence="8" id="KW-0521">NADP</keyword>
<dbReference type="InterPro" id="IPR035587">
    <property type="entry name" value="DUS-like_FMN-bd"/>
</dbReference>
<dbReference type="InterPro" id="IPR011004">
    <property type="entry name" value="Trimer_LpxA-like_sf"/>
</dbReference>